<protein>
    <submittedName>
        <fullName evidence="1">Uncharacterized protein</fullName>
    </submittedName>
</protein>
<organism evidence="1 2">
    <name type="scientific">Pseudomonas syringae CC1557</name>
    <dbReference type="NCBI Taxonomy" id="1357279"/>
    <lineage>
        <taxon>Bacteria</taxon>
        <taxon>Pseudomonadati</taxon>
        <taxon>Pseudomonadota</taxon>
        <taxon>Gammaproteobacteria</taxon>
        <taxon>Pseudomonadales</taxon>
        <taxon>Pseudomonadaceae</taxon>
        <taxon>Pseudomonas</taxon>
        <taxon>Pseudomonas syringae</taxon>
    </lineage>
</organism>
<accession>W0MSG2</accession>
<reference evidence="1 2" key="1">
    <citation type="submission" date="2013-12" db="EMBL/GenBank/DDBJ databases">
        <title>Interactions Between Genome Architecture and Virulence Genes in Pseudomonas syringae, strain CC1557 as a model.</title>
        <authorList>
            <person name="Baltrus D."/>
            <person name="Hockett K."/>
            <person name="Karlsrud E."/>
            <person name="Dougherty K."/>
            <person name="Nishimura M."/>
        </authorList>
    </citation>
    <scope>NUCLEOTIDE SEQUENCE [LARGE SCALE GENOMIC DNA]</scope>
    <source>
        <strain evidence="1 2">CC1557</strain>
    </source>
</reference>
<proteinExistence type="predicted"/>
<dbReference type="HOGENOM" id="CLU_221100_0_0_6"/>
<dbReference type="KEGG" id="psyr:N018_14710"/>
<dbReference type="Proteomes" id="UP000019089">
    <property type="component" value="Chromosome"/>
</dbReference>
<sequence length="31" mass="3703">MKIALTGLFLEKIFMTLNEKFNYMKCIIKGY</sequence>
<evidence type="ECO:0000313" key="2">
    <source>
        <dbReference type="Proteomes" id="UP000019089"/>
    </source>
</evidence>
<dbReference type="EMBL" id="CP007014">
    <property type="protein sequence ID" value="AHG41372.1"/>
    <property type="molecule type" value="Genomic_DNA"/>
</dbReference>
<gene>
    <name evidence="1" type="ORF">N018_14710</name>
</gene>
<evidence type="ECO:0000313" key="1">
    <source>
        <dbReference type="EMBL" id="AHG41372.1"/>
    </source>
</evidence>
<name>W0MSG2_PSESX</name>
<dbReference type="AlphaFoldDB" id="W0MSG2"/>
<dbReference type="STRING" id="1357279.N018_14710"/>